<reference evidence="3 4" key="1">
    <citation type="journal article" date="2007" name="Int. J. Syst. Evol. Microbiol.">
        <title>Paenibacillus ginsengarvi sp. nov., isolated from soil from ginseng cultivation.</title>
        <authorList>
            <person name="Yoon M.H."/>
            <person name="Ten L.N."/>
            <person name="Im W.T."/>
        </authorList>
    </citation>
    <scope>NUCLEOTIDE SEQUENCE [LARGE SCALE GENOMIC DNA]</scope>
    <source>
        <strain evidence="3 4">KCTC 13059</strain>
    </source>
</reference>
<dbReference type="InterPro" id="IPR029058">
    <property type="entry name" value="AB_hydrolase_fold"/>
</dbReference>
<dbReference type="Gene3D" id="3.40.50.1820">
    <property type="entry name" value="alpha/beta hydrolase"/>
    <property type="match status" value="1"/>
</dbReference>
<organism evidence="3 4">
    <name type="scientific">Paenibacillus ginsengarvi</name>
    <dbReference type="NCBI Taxonomy" id="400777"/>
    <lineage>
        <taxon>Bacteria</taxon>
        <taxon>Bacillati</taxon>
        <taxon>Bacillota</taxon>
        <taxon>Bacilli</taxon>
        <taxon>Bacillales</taxon>
        <taxon>Paenibacillaceae</taxon>
        <taxon>Paenibacillus</taxon>
    </lineage>
</organism>
<dbReference type="Proteomes" id="UP000282311">
    <property type="component" value="Unassembled WGS sequence"/>
</dbReference>
<proteinExistence type="predicted"/>
<dbReference type="GO" id="GO:0016787">
    <property type="term" value="F:hydrolase activity"/>
    <property type="evidence" value="ECO:0007669"/>
    <property type="project" value="UniProtKB-KW"/>
</dbReference>
<keyword evidence="1 3" id="KW-0378">Hydrolase</keyword>
<evidence type="ECO:0000256" key="1">
    <source>
        <dbReference type="ARBA" id="ARBA00022801"/>
    </source>
</evidence>
<dbReference type="PANTHER" id="PTHR48081:SF8">
    <property type="entry name" value="ALPHA_BETA HYDROLASE FOLD-3 DOMAIN-CONTAINING PROTEIN-RELATED"/>
    <property type="match status" value="1"/>
</dbReference>
<dbReference type="RefSeq" id="WP_120749179.1">
    <property type="nucleotide sequence ID" value="NZ_RBAH01000016.1"/>
</dbReference>
<evidence type="ECO:0000313" key="4">
    <source>
        <dbReference type="Proteomes" id="UP000282311"/>
    </source>
</evidence>
<dbReference type="PANTHER" id="PTHR48081">
    <property type="entry name" value="AB HYDROLASE SUPERFAMILY PROTEIN C4A8.06C"/>
    <property type="match status" value="1"/>
</dbReference>
<name>A0A3B0C4F1_9BACL</name>
<dbReference type="InterPro" id="IPR050300">
    <property type="entry name" value="GDXG_lipolytic_enzyme"/>
</dbReference>
<feature type="domain" description="Alpha/beta hydrolase fold-3" evidence="2">
    <location>
        <begin position="79"/>
        <end position="282"/>
    </location>
</feature>
<dbReference type="Pfam" id="PF07859">
    <property type="entry name" value="Abhydrolase_3"/>
    <property type="match status" value="1"/>
</dbReference>
<keyword evidence="4" id="KW-1185">Reference proteome</keyword>
<dbReference type="EMBL" id="RBAH01000016">
    <property type="protein sequence ID" value="RKN79124.1"/>
    <property type="molecule type" value="Genomic_DNA"/>
</dbReference>
<sequence length="316" mass="34126">MLRSTSPEQLSAIKSFLRQTSRHDGKPADQIRREMDAAASAIPLLPATCVQQTAIGRLQGEWVCTDTGETCPDEIKRIILYFHGGGFTSGSCAMYRGLAGRLSEASGVKVLTVQYRLAPEHTYPAANEDCLSAYRWLITNGYPAQNIVLGGDSVGGSLALMTLLSLRDAGEALPAGAFLLSPHTDLVHLDGESYRSRAELDPTGSQQGNQAIADAYLGDWPGEPPALLSPLRMELCGLPELYIQAGDHEVLLSDATRFAEQATKAGVQVSLEVWDEMWSVFQFMAHMLPEARQAIANIGRFVRSALKLPPVGGAIE</sequence>
<protein>
    <submittedName>
        <fullName evidence="3">Alpha/beta hydrolase</fullName>
    </submittedName>
</protein>
<accession>A0A3B0C4F1</accession>
<dbReference type="SUPFAM" id="SSF53474">
    <property type="entry name" value="alpha/beta-Hydrolases"/>
    <property type="match status" value="1"/>
</dbReference>
<comment type="caution">
    <text evidence="3">The sequence shown here is derived from an EMBL/GenBank/DDBJ whole genome shotgun (WGS) entry which is preliminary data.</text>
</comment>
<dbReference type="InterPro" id="IPR013094">
    <property type="entry name" value="AB_hydrolase_3"/>
</dbReference>
<evidence type="ECO:0000313" key="3">
    <source>
        <dbReference type="EMBL" id="RKN79124.1"/>
    </source>
</evidence>
<dbReference type="AlphaFoldDB" id="A0A3B0C4F1"/>
<evidence type="ECO:0000259" key="2">
    <source>
        <dbReference type="Pfam" id="PF07859"/>
    </source>
</evidence>
<gene>
    <name evidence="3" type="ORF">D7M11_20790</name>
</gene>
<dbReference type="OrthoDB" id="9815425at2"/>